<protein>
    <submittedName>
        <fullName evidence="7">Uncharacterized protein</fullName>
    </submittedName>
</protein>
<feature type="region of interest" description="Disordered" evidence="5">
    <location>
        <begin position="1"/>
        <end position="65"/>
    </location>
</feature>
<evidence type="ECO:0000256" key="2">
    <source>
        <dbReference type="ARBA" id="ARBA00022692"/>
    </source>
</evidence>
<feature type="compositionally biased region" description="Low complexity" evidence="5">
    <location>
        <begin position="210"/>
        <end position="233"/>
    </location>
</feature>
<comment type="caution">
    <text evidence="7">The sequence shown here is derived from an EMBL/GenBank/DDBJ whole genome shotgun (WGS) entry which is preliminary data.</text>
</comment>
<feature type="region of interest" description="Disordered" evidence="5">
    <location>
        <begin position="197"/>
        <end position="239"/>
    </location>
</feature>
<feature type="compositionally biased region" description="Basic and acidic residues" evidence="5">
    <location>
        <begin position="8"/>
        <end position="18"/>
    </location>
</feature>
<evidence type="ECO:0000313" key="7">
    <source>
        <dbReference type="EMBL" id="KAH7269872.1"/>
    </source>
</evidence>
<dbReference type="InterPro" id="IPR051694">
    <property type="entry name" value="Immunoregulatory_rcpt-like"/>
</dbReference>
<evidence type="ECO:0000256" key="1">
    <source>
        <dbReference type="ARBA" id="ARBA00004167"/>
    </source>
</evidence>
<dbReference type="EMBL" id="JAGMUX010000001">
    <property type="protein sequence ID" value="KAH7269872.1"/>
    <property type="molecule type" value="Genomic_DNA"/>
</dbReference>
<dbReference type="GeneID" id="70221191"/>
<evidence type="ECO:0000256" key="5">
    <source>
        <dbReference type="SAM" id="MobiDB-lite"/>
    </source>
</evidence>
<dbReference type="GO" id="GO:0016020">
    <property type="term" value="C:membrane"/>
    <property type="evidence" value="ECO:0007669"/>
    <property type="project" value="UniProtKB-SubCell"/>
</dbReference>
<organism evidence="7 8">
    <name type="scientific">Fusarium redolens</name>
    <dbReference type="NCBI Taxonomy" id="48865"/>
    <lineage>
        <taxon>Eukaryota</taxon>
        <taxon>Fungi</taxon>
        <taxon>Dikarya</taxon>
        <taxon>Ascomycota</taxon>
        <taxon>Pezizomycotina</taxon>
        <taxon>Sordariomycetes</taxon>
        <taxon>Hypocreomycetidae</taxon>
        <taxon>Hypocreales</taxon>
        <taxon>Nectriaceae</taxon>
        <taxon>Fusarium</taxon>
        <taxon>Fusarium redolens species complex</taxon>
    </lineage>
</organism>
<evidence type="ECO:0000313" key="8">
    <source>
        <dbReference type="Proteomes" id="UP000720189"/>
    </source>
</evidence>
<reference evidence="7" key="1">
    <citation type="journal article" date="2021" name="Nat. Commun.">
        <title>Genetic determinants of endophytism in the Arabidopsis root mycobiome.</title>
        <authorList>
            <person name="Mesny F."/>
            <person name="Miyauchi S."/>
            <person name="Thiergart T."/>
            <person name="Pickel B."/>
            <person name="Atanasova L."/>
            <person name="Karlsson M."/>
            <person name="Huettel B."/>
            <person name="Barry K.W."/>
            <person name="Haridas S."/>
            <person name="Chen C."/>
            <person name="Bauer D."/>
            <person name="Andreopoulos W."/>
            <person name="Pangilinan J."/>
            <person name="LaButti K."/>
            <person name="Riley R."/>
            <person name="Lipzen A."/>
            <person name="Clum A."/>
            <person name="Drula E."/>
            <person name="Henrissat B."/>
            <person name="Kohler A."/>
            <person name="Grigoriev I.V."/>
            <person name="Martin F.M."/>
            <person name="Hacquard S."/>
        </authorList>
    </citation>
    <scope>NUCLEOTIDE SEQUENCE</scope>
    <source>
        <strain evidence="7">MPI-CAGE-AT-0023</strain>
    </source>
</reference>
<evidence type="ECO:0000256" key="3">
    <source>
        <dbReference type="ARBA" id="ARBA00022989"/>
    </source>
</evidence>
<evidence type="ECO:0000256" key="6">
    <source>
        <dbReference type="SAM" id="Phobius"/>
    </source>
</evidence>
<dbReference type="RefSeq" id="XP_046056640.1">
    <property type="nucleotide sequence ID" value="XM_046191237.1"/>
</dbReference>
<feature type="compositionally biased region" description="Polar residues" evidence="5">
    <location>
        <begin position="22"/>
        <end position="32"/>
    </location>
</feature>
<dbReference type="PANTHER" id="PTHR15549">
    <property type="entry name" value="PAIRED IMMUNOGLOBULIN-LIKE TYPE 2 RECEPTOR"/>
    <property type="match status" value="1"/>
</dbReference>
<feature type="compositionally biased region" description="Gly residues" evidence="5">
    <location>
        <begin position="36"/>
        <end position="60"/>
    </location>
</feature>
<keyword evidence="8" id="KW-1185">Reference proteome</keyword>
<dbReference type="GO" id="GO:0071944">
    <property type="term" value="C:cell periphery"/>
    <property type="evidence" value="ECO:0007669"/>
    <property type="project" value="UniProtKB-ARBA"/>
</dbReference>
<dbReference type="OrthoDB" id="5240751at2759"/>
<feature type="compositionally biased region" description="Polar residues" evidence="5">
    <location>
        <begin position="350"/>
        <end position="361"/>
    </location>
</feature>
<dbReference type="Proteomes" id="UP000720189">
    <property type="component" value="Unassembled WGS sequence"/>
</dbReference>
<dbReference type="CDD" id="cd12087">
    <property type="entry name" value="TM_EGFR-like"/>
    <property type="match status" value="1"/>
</dbReference>
<proteinExistence type="predicted"/>
<dbReference type="PANTHER" id="PTHR15549:SF26">
    <property type="entry name" value="AXIAL BUDDING PATTERN PROTEIN 2-RELATED"/>
    <property type="match status" value="1"/>
</dbReference>
<name>A0A9P9R8M5_FUSRE</name>
<gene>
    <name evidence="7" type="ORF">BKA55DRAFT_549853</name>
</gene>
<feature type="region of interest" description="Disordered" evidence="5">
    <location>
        <begin position="276"/>
        <end position="367"/>
    </location>
</feature>
<dbReference type="AlphaFoldDB" id="A0A9P9R8M5"/>
<accession>A0A9P9R8M5</accession>
<keyword evidence="2 6" id="KW-0812">Transmembrane</keyword>
<keyword evidence="4 6" id="KW-0472">Membrane</keyword>
<evidence type="ECO:0000256" key="4">
    <source>
        <dbReference type="ARBA" id="ARBA00023136"/>
    </source>
</evidence>
<keyword evidence="3 6" id="KW-1133">Transmembrane helix</keyword>
<sequence length="394" mass="41737">MEQIANQIDRDDTGDIVKDMQNAPSSTDNFFATPTGKGGSEGVGGSGNGNTGVGGSGSGGSDDDEGAKVIVFNSTNFENGRVFQLKDSDGNKKIIGFYKNDPKATLNVVQWQVINGDNIEPLGNAEFSNAKPDRQLTDVTNNSVTLSFTGATSKYYGKEMYIQVDWKKDGASGYTKTELFTVTDSNNNTEITELNDQLEKDQSQQEALESTTSSSSSATSTASPSSTSGVEESSGGGGGGLSTGATAGIAVGAVIGGLLIIGTLAWFFLRRRRRSKQTGDEYVTQQTYAVDKETHGRATDSPNSPYSDENHMQPVALGSLDRDRGAAPTPPPGGVPRSSIGSHDRAAHSGAQTPQGMSSNVAHLVEDGMTADEIRRLEEEERQLDDEIERAARR</sequence>
<feature type="transmembrane region" description="Helical" evidence="6">
    <location>
        <begin position="249"/>
        <end position="269"/>
    </location>
</feature>
<comment type="subcellular location">
    <subcellularLocation>
        <location evidence="1">Membrane</location>
        <topology evidence="1">Single-pass membrane protein</topology>
    </subcellularLocation>
</comment>